<dbReference type="NCBIfam" id="TIGR00254">
    <property type="entry name" value="GGDEF"/>
    <property type="match status" value="1"/>
</dbReference>
<dbReference type="SUPFAM" id="SSF55073">
    <property type="entry name" value="Nucleotide cyclase"/>
    <property type="match status" value="1"/>
</dbReference>
<evidence type="ECO:0000313" key="5">
    <source>
        <dbReference type="Proteomes" id="UP000297693"/>
    </source>
</evidence>
<evidence type="ECO:0000256" key="1">
    <source>
        <dbReference type="ARBA" id="ARBA00012528"/>
    </source>
</evidence>
<comment type="catalytic activity">
    <reaction evidence="2">
        <text>2 GTP = 3',3'-c-di-GMP + 2 diphosphate</text>
        <dbReference type="Rhea" id="RHEA:24898"/>
        <dbReference type="ChEBI" id="CHEBI:33019"/>
        <dbReference type="ChEBI" id="CHEBI:37565"/>
        <dbReference type="ChEBI" id="CHEBI:58805"/>
        <dbReference type="EC" id="2.7.7.65"/>
    </reaction>
</comment>
<dbReference type="CDD" id="cd01949">
    <property type="entry name" value="GGDEF"/>
    <property type="match status" value="1"/>
</dbReference>
<name>A0A4R9K0B5_9LEPT</name>
<dbReference type="FunFam" id="3.30.70.270:FF:000001">
    <property type="entry name" value="Diguanylate cyclase domain protein"/>
    <property type="match status" value="1"/>
</dbReference>
<dbReference type="Proteomes" id="UP000297693">
    <property type="component" value="Unassembled WGS sequence"/>
</dbReference>
<sequence>MTHEEDRLKVLTKYQISKLPESEFDLLTRVAAELCHTPYAFISIVDKDTVWTKSAYGTENTETSRAEDLCNFAIQDGINLTIENLRTHPISRNLPIAKENSPYQCYLGANLITSEGYRLGSLCILDDHPRILTDVHLQLLNQLAKQVMALFELKIKSEELAAAYLKMERLANYDELTGLLGRRAFLELLEKQIVRPMKAETLYFVFLDLDYFKSINDTYGHDAGDEVLRQIGEKISFSVQNKGYACRFGGEEFCLLIFDSNDDSFQEFMESLRLQIAEMNIQLATRSINVTASFGVSKMQSQDSMNIDLLIKIADQAVYEAKKLGRNQVVYHTQTNK</sequence>
<dbReference type="InterPro" id="IPR043128">
    <property type="entry name" value="Rev_trsase/Diguanyl_cyclase"/>
</dbReference>
<dbReference type="Pfam" id="PF00990">
    <property type="entry name" value="GGDEF"/>
    <property type="match status" value="1"/>
</dbReference>
<dbReference type="GO" id="GO:0052621">
    <property type="term" value="F:diguanylate cyclase activity"/>
    <property type="evidence" value="ECO:0007669"/>
    <property type="project" value="UniProtKB-EC"/>
</dbReference>
<proteinExistence type="predicted"/>
<dbReference type="InterPro" id="IPR000160">
    <property type="entry name" value="GGDEF_dom"/>
</dbReference>
<dbReference type="Pfam" id="PF01590">
    <property type="entry name" value="GAF"/>
    <property type="match status" value="1"/>
</dbReference>
<reference evidence="4" key="1">
    <citation type="journal article" date="2019" name="PLoS Negl. Trop. Dis.">
        <title>Revisiting the worldwide diversity of Leptospira species in the environment.</title>
        <authorList>
            <person name="Vincent A.T."/>
            <person name="Schiettekatte O."/>
            <person name="Bourhy P."/>
            <person name="Veyrier F.J."/>
            <person name="Picardeau M."/>
        </authorList>
    </citation>
    <scope>NUCLEOTIDE SEQUENCE [LARGE SCALE GENOMIC DNA]</scope>
    <source>
        <strain evidence="4">201702476</strain>
    </source>
</reference>
<protein>
    <recommendedName>
        <fullName evidence="1">diguanylate cyclase</fullName>
        <ecNumber evidence="1">2.7.7.65</ecNumber>
    </recommendedName>
</protein>
<dbReference type="RefSeq" id="WP_135623610.1">
    <property type="nucleotide sequence ID" value="NZ_RQGD01000025.1"/>
</dbReference>
<dbReference type="InterPro" id="IPR029787">
    <property type="entry name" value="Nucleotide_cyclase"/>
</dbReference>
<dbReference type="InterPro" id="IPR029016">
    <property type="entry name" value="GAF-like_dom_sf"/>
</dbReference>
<evidence type="ECO:0000313" key="4">
    <source>
        <dbReference type="EMBL" id="TGL59083.1"/>
    </source>
</evidence>
<keyword evidence="5" id="KW-1185">Reference proteome</keyword>
<dbReference type="SUPFAM" id="SSF55781">
    <property type="entry name" value="GAF domain-like"/>
    <property type="match status" value="1"/>
</dbReference>
<dbReference type="PANTHER" id="PTHR45138:SF9">
    <property type="entry name" value="DIGUANYLATE CYCLASE DGCM-RELATED"/>
    <property type="match status" value="1"/>
</dbReference>
<dbReference type="EC" id="2.7.7.65" evidence="1"/>
<evidence type="ECO:0000259" key="3">
    <source>
        <dbReference type="PROSITE" id="PS50887"/>
    </source>
</evidence>
<gene>
    <name evidence="4" type="ORF">EHQ58_09200</name>
</gene>
<dbReference type="PANTHER" id="PTHR45138">
    <property type="entry name" value="REGULATORY COMPONENTS OF SENSORY TRANSDUCTION SYSTEM"/>
    <property type="match status" value="1"/>
</dbReference>
<dbReference type="OrthoDB" id="6192248at2"/>
<dbReference type="PROSITE" id="PS50887">
    <property type="entry name" value="GGDEF"/>
    <property type="match status" value="1"/>
</dbReference>
<dbReference type="InterPro" id="IPR050469">
    <property type="entry name" value="Diguanylate_Cyclase"/>
</dbReference>
<comment type="caution">
    <text evidence="4">The sequence shown here is derived from an EMBL/GenBank/DDBJ whole genome shotgun (WGS) entry which is preliminary data.</text>
</comment>
<dbReference type="InterPro" id="IPR003018">
    <property type="entry name" value="GAF"/>
</dbReference>
<accession>A0A4R9K0B5</accession>
<organism evidence="4 5">
    <name type="scientific">Leptospira ognonensis</name>
    <dbReference type="NCBI Taxonomy" id="2484945"/>
    <lineage>
        <taxon>Bacteria</taxon>
        <taxon>Pseudomonadati</taxon>
        <taxon>Spirochaetota</taxon>
        <taxon>Spirochaetia</taxon>
        <taxon>Leptospirales</taxon>
        <taxon>Leptospiraceae</taxon>
        <taxon>Leptospira</taxon>
    </lineage>
</organism>
<evidence type="ECO:0000256" key="2">
    <source>
        <dbReference type="ARBA" id="ARBA00034247"/>
    </source>
</evidence>
<feature type="domain" description="GGDEF" evidence="3">
    <location>
        <begin position="200"/>
        <end position="334"/>
    </location>
</feature>
<dbReference type="Gene3D" id="3.30.70.270">
    <property type="match status" value="1"/>
</dbReference>
<dbReference type="EMBL" id="RQGD01000025">
    <property type="protein sequence ID" value="TGL59083.1"/>
    <property type="molecule type" value="Genomic_DNA"/>
</dbReference>
<dbReference type="Gene3D" id="3.30.450.40">
    <property type="match status" value="1"/>
</dbReference>
<dbReference type="AlphaFoldDB" id="A0A4R9K0B5"/>
<dbReference type="SMART" id="SM00267">
    <property type="entry name" value="GGDEF"/>
    <property type="match status" value="1"/>
</dbReference>